<keyword evidence="9" id="KW-1185">Reference proteome</keyword>
<reference evidence="8 9" key="1">
    <citation type="submission" date="2024-12" db="EMBL/GenBank/DDBJ databases">
        <title>The unique morphological basis and parallel evolutionary history of personate flowers in Penstemon.</title>
        <authorList>
            <person name="Depatie T.H."/>
            <person name="Wessinger C.A."/>
        </authorList>
    </citation>
    <scope>NUCLEOTIDE SEQUENCE [LARGE SCALE GENOMIC DNA]</scope>
    <source>
        <strain evidence="8">WTNN_2</strain>
        <tissue evidence="8">Leaf</tissue>
    </source>
</reference>
<feature type="region of interest" description="Disordered" evidence="6">
    <location>
        <begin position="123"/>
        <end position="216"/>
    </location>
</feature>
<feature type="compositionally biased region" description="Basic and acidic residues" evidence="6">
    <location>
        <begin position="176"/>
        <end position="189"/>
    </location>
</feature>
<comment type="catalytic activity">
    <reaction evidence="1 5">
        <text>[protein]-peptidylproline (omega=180) = [protein]-peptidylproline (omega=0)</text>
        <dbReference type="Rhea" id="RHEA:16237"/>
        <dbReference type="Rhea" id="RHEA-COMP:10747"/>
        <dbReference type="Rhea" id="RHEA-COMP:10748"/>
        <dbReference type="ChEBI" id="CHEBI:83833"/>
        <dbReference type="ChEBI" id="CHEBI:83834"/>
        <dbReference type="EC" id="5.2.1.8"/>
    </reaction>
</comment>
<evidence type="ECO:0000259" key="7">
    <source>
        <dbReference type="PROSITE" id="PS50059"/>
    </source>
</evidence>
<organism evidence="8 9">
    <name type="scientific">Penstemon smallii</name>
    <dbReference type="NCBI Taxonomy" id="265156"/>
    <lineage>
        <taxon>Eukaryota</taxon>
        <taxon>Viridiplantae</taxon>
        <taxon>Streptophyta</taxon>
        <taxon>Embryophyta</taxon>
        <taxon>Tracheophyta</taxon>
        <taxon>Spermatophyta</taxon>
        <taxon>Magnoliopsida</taxon>
        <taxon>eudicotyledons</taxon>
        <taxon>Gunneridae</taxon>
        <taxon>Pentapetalae</taxon>
        <taxon>asterids</taxon>
        <taxon>lamiids</taxon>
        <taxon>Lamiales</taxon>
        <taxon>Plantaginaceae</taxon>
        <taxon>Cheloneae</taxon>
        <taxon>Penstemon</taxon>
    </lineage>
</organism>
<dbReference type="Gene3D" id="3.10.50.40">
    <property type="match status" value="1"/>
</dbReference>
<feature type="compositionally biased region" description="Acidic residues" evidence="6">
    <location>
        <begin position="205"/>
        <end position="216"/>
    </location>
</feature>
<keyword evidence="3 5" id="KW-0697">Rotamase</keyword>
<dbReference type="SUPFAM" id="SSF54534">
    <property type="entry name" value="FKBP-like"/>
    <property type="match status" value="1"/>
</dbReference>
<evidence type="ECO:0000256" key="2">
    <source>
        <dbReference type="ARBA" id="ARBA00013194"/>
    </source>
</evidence>
<comment type="caution">
    <text evidence="8">The sequence shown here is derived from an EMBL/GenBank/DDBJ whole genome shotgun (WGS) entry which is preliminary data.</text>
</comment>
<proteinExistence type="predicted"/>
<gene>
    <name evidence="8" type="ORF">ACJIZ3_016178</name>
</gene>
<protein>
    <recommendedName>
        <fullName evidence="2 5">peptidylprolyl isomerase</fullName>
        <ecNumber evidence="2 5">5.2.1.8</ecNumber>
    </recommendedName>
</protein>
<dbReference type="Gene3D" id="2.60.120.340">
    <property type="entry name" value="Nucleoplasmin core domain"/>
    <property type="match status" value="1"/>
</dbReference>
<feature type="region of interest" description="Disordered" evidence="6">
    <location>
        <begin position="250"/>
        <end position="284"/>
    </location>
</feature>
<evidence type="ECO:0000256" key="5">
    <source>
        <dbReference type="PROSITE-ProRule" id="PRU00277"/>
    </source>
</evidence>
<feature type="region of interest" description="Disordered" evidence="6">
    <location>
        <begin position="476"/>
        <end position="499"/>
    </location>
</feature>
<evidence type="ECO:0000256" key="1">
    <source>
        <dbReference type="ARBA" id="ARBA00000971"/>
    </source>
</evidence>
<evidence type="ECO:0000256" key="3">
    <source>
        <dbReference type="ARBA" id="ARBA00023110"/>
    </source>
</evidence>
<dbReference type="EC" id="5.2.1.8" evidence="2 5"/>
<dbReference type="InterPro" id="IPR001179">
    <property type="entry name" value="PPIase_FKBP_dom"/>
</dbReference>
<dbReference type="EMBL" id="JBJXBP010000008">
    <property type="protein sequence ID" value="KAL3814910.1"/>
    <property type="molecule type" value="Genomic_DNA"/>
</dbReference>
<accession>A0ABD3RPM7</accession>
<dbReference type="Proteomes" id="UP001634393">
    <property type="component" value="Unassembled WGS sequence"/>
</dbReference>
<dbReference type="PROSITE" id="PS50059">
    <property type="entry name" value="FKBP_PPIASE"/>
    <property type="match status" value="1"/>
</dbReference>
<dbReference type="AlphaFoldDB" id="A0ABD3RPM7"/>
<feature type="compositionally biased region" description="Acidic residues" evidence="6">
    <location>
        <begin position="151"/>
        <end position="164"/>
    </location>
</feature>
<evidence type="ECO:0000256" key="4">
    <source>
        <dbReference type="ARBA" id="ARBA00023235"/>
    </source>
</evidence>
<sequence>MIACSGSYLLHWPSNIVFICQSVCVLGIQVKPGKPVTHSCEKSRGRLRISQASLGIGEATNKSVVQCNVGNRSPMVLCVLLPNKTESCHLELEFAEADDVVFSVIGPRSVYLTGYYVHQNPPSVPHSDTESYGVDIENSHTEGSSYGSDDYNYEDSFINDDDELQVSPPSPFSDSKAMDEDTPRSDKPSKGRGRKLKKKSQVIESDNDANSDEDDEDGFLLSVFKNKKAGKKTLSEAEEKVAQVTVEMGDEAKDNGIHGNESKEKVDPQDINGKPERDSKLPLDDEVTQVNSEMNELPENLENLAEIAVNSEKILIDDKAHENKAEATIINQNLPINDGKDQMQSPDLVKPKKKRKERSTEEKTCDIEIDKDYSVLRVDKKQVETPTNVEIAAGCLVEMGSNKGQKTKKRKKELHLEGSCSDKIVAKCDEIPKEDKLEQGQLHADSMVKELPANGEYKEPQIDNNIVMKSELLVNDSQPEKKTKKKAKKKTQGDGDVNMGVLNVTENQETTTFMKYEDQTTNAIPNQKRTLSNGLIIEVLANGPPDGKVAASGKKIKIYYTAMLKESGRTFDSNVGKRAYKFRLGDETLIDGWNVGIDGMHIGEKRRLVVPPSMGFGNVGVGENVPPNSWLVYDIELVSVHK</sequence>
<feature type="region of interest" description="Disordered" evidence="6">
    <location>
        <begin position="336"/>
        <end position="363"/>
    </location>
</feature>
<dbReference type="GO" id="GO:0003755">
    <property type="term" value="F:peptidyl-prolyl cis-trans isomerase activity"/>
    <property type="evidence" value="ECO:0007669"/>
    <property type="project" value="UniProtKB-KW"/>
</dbReference>
<dbReference type="PANTHER" id="PTHR43811">
    <property type="entry name" value="FKBP-TYPE PEPTIDYL-PROLYL CIS-TRANS ISOMERASE FKPA"/>
    <property type="match status" value="1"/>
</dbReference>
<dbReference type="PANTHER" id="PTHR43811:SF48">
    <property type="entry name" value="PEPTIDYL-PROLYL CIS-TRANS ISOMERASE FKBP43"/>
    <property type="match status" value="1"/>
</dbReference>
<feature type="compositionally biased region" description="Basic and acidic residues" evidence="6">
    <location>
        <begin position="250"/>
        <end position="283"/>
    </location>
</feature>
<keyword evidence="4 5" id="KW-0413">Isomerase</keyword>
<dbReference type="InterPro" id="IPR041232">
    <property type="entry name" value="NPL"/>
</dbReference>
<dbReference type="Pfam" id="PF00254">
    <property type="entry name" value="FKBP_C"/>
    <property type="match status" value="1"/>
</dbReference>
<dbReference type="Pfam" id="PF17800">
    <property type="entry name" value="NPL"/>
    <property type="match status" value="1"/>
</dbReference>
<evidence type="ECO:0000313" key="8">
    <source>
        <dbReference type="EMBL" id="KAL3814910.1"/>
    </source>
</evidence>
<evidence type="ECO:0000256" key="6">
    <source>
        <dbReference type="SAM" id="MobiDB-lite"/>
    </source>
</evidence>
<name>A0ABD3RPM7_9LAMI</name>
<dbReference type="InterPro" id="IPR046357">
    <property type="entry name" value="PPIase_dom_sf"/>
</dbReference>
<feature type="domain" description="PPIase FKBP-type" evidence="7">
    <location>
        <begin position="553"/>
        <end position="641"/>
    </location>
</feature>
<evidence type="ECO:0000313" key="9">
    <source>
        <dbReference type="Proteomes" id="UP001634393"/>
    </source>
</evidence>
<feature type="compositionally biased region" description="Basic residues" evidence="6">
    <location>
        <begin position="190"/>
        <end position="200"/>
    </location>
</feature>